<dbReference type="AlphaFoldDB" id="A0A0A9A963"/>
<reference evidence="1" key="1">
    <citation type="submission" date="2014-09" db="EMBL/GenBank/DDBJ databases">
        <authorList>
            <person name="Magalhaes I.L.F."/>
            <person name="Oliveira U."/>
            <person name="Santos F.R."/>
            <person name="Vidigal T.H.D.A."/>
            <person name="Brescovit A.D."/>
            <person name="Santos A.J."/>
        </authorList>
    </citation>
    <scope>NUCLEOTIDE SEQUENCE</scope>
    <source>
        <tissue evidence="1">Shoot tissue taken approximately 20 cm above the soil surface</tissue>
    </source>
</reference>
<protein>
    <submittedName>
        <fullName evidence="1">Uncharacterized protein</fullName>
    </submittedName>
</protein>
<sequence>MQGTKACNKHSINYRGSRHATCKAQPSKHIKWGSLA</sequence>
<proteinExistence type="predicted"/>
<name>A0A0A9A963_ARUDO</name>
<accession>A0A0A9A963</accession>
<evidence type="ECO:0000313" key="1">
    <source>
        <dbReference type="EMBL" id="JAD46493.1"/>
    </source>
</evidence>
<organism evidence="1">
    <name type="scientific">Arundo donax</name>
    <name type="common">Giant reed</name>
    <name type="synonym">Donax arundinaceus</name>
    <dbReference type="NCBI Taxonomy" id="35708"/>
    <lineage>
        <taxon>Eukaryota</taxon>
        <taxon>Viridiplantae</taxon>
        <taxon>Streptophyta</taxon>
        <taxon>Embryophyta</taxon>
        <taxon>Tracheophyta</taxon>
        <taxon>Spermatophyta</taxon>
        <taxon>Magnoliopsida</taxon>
        <taxon>Liliopsida</taxon>
        <taxon>Poales</taxon>
        <taxon>Poaceae</taxon>
        <taxon>PACMAD clade</taxon>
        <taxon>Arundinoideae</taxon>
        <taxon>Arundineae</taxon>
        <taxon>Arundo</taxon>
    </lineage>
</organism>
<reference evidence="1" key="2">
    <citation type="journal article" date="2015" name="Data Brief">
        <title>Shoot transcriptome of the giant reed, Arundo donax.</title>
        <authorList>
            <person name="Barrero R.A."/>
            <person name="Guerrero F.D."/>
            <person name="Moolhuijzen P."/>
            <person name="Goolsby J.A."/>
            <person name="Tidwell J."/>
            <person name="Bellgard S.E."/>
            <person name="Bellgard M.I."/>
        </authorList>
    </citation>
    <scope>NUCLEOTIDE SEQUENCE</scope>
    <source>
        <tissue evidence="1">Shoot tissue taken approximately 20 cm above the soil surface</tissue>
    </source>
</reference>
<dbReference type="EMBL" id="GBRH01251402">
    <property type="protein sequence ID" value="JAD46493.1"/>
    <property type="molecule type" value="Transcribed_RNA"/>
</dbReference>